<feature type="domain" description="Protein kinase" evidence="12">
    <location>
        <begin position="38"/>
        <end position="250"/>
    </location>
</feature>
<evidence type="ECO:0000256" key="2">
    <source>
        <dbReference type="ARBA" id="ARBA00022553"/>
    </source>
</evidence>
<dbReference type="Proteomes" id="UP000251960">
    <property type="component" value="Chromosome 3"/>
</dbReference>
<keyword evidence="2" id="KW-0597">Phosphoprotein</keyword>
<keyword evidence="6" id="KW-0067">ATP-binding</keyword>
<feature type="region of interest" description="Disordered" evidence="11">
    <location>
        <begin position="206"/>
        <end position="250"/>
    </location>
</feature>
<keyword evidence="4" id="KW-0547">Nucleotide-binding</keyword>
<dbReference type="GO" id="GO:0004708">
    <property type="term" value="F:MAP kinase kinase activity"/>
    <property type="evidence" value="ECO:0007669"/>
    <property type="project" value="UniProtKB-EC"/>
</dbReference>
<dbReference type="EMBL" id="NCVQ01000004">
    <property type="protein sequence ID" value="PWZ32414.1"/>
    <property type="molecule type" value="Genomic_DNA"/>
</dbReference>
<evidence type="ECO:0000256" key="8">
    <source>
        <dbReference type="ARBA" id="ARBA00049014"/>
    </source>
</evidence>
<dbReference type="SUPFAM" id="SSF56112">
    <property type="entry name" value="Protein kinase-like (PK-like)"/>
    <property type="match status" value="1"/>
</dbReference>
<name>A0A3L6FGP2_MAIZE</name>
<dbReference type="GO" id="GO:0004713">
    <property type="term" value="F:protein tyrosine kinase activity"/>
    <property type="evidence" value="ECO:0007669"/>
    <property type="project" value="UniProtKB-KW"/>
</dbReference>
<comment type="catalytic activity">
    <reaction evidence="8">
        <text>L-seryl-[protein] + ATP = O-phospho-L-seryl-[protein] + ADP + H(+)</text>
        <dbReference type="Rhea" id="RHEA:17989"/>
        <dbReference type="Rhea" id="RHEA-COMP:9863"/>
        <dbReference type="Rhea" id="RHEA-COMP:11604"/>
        <dbReference type="ChEBI" id="CHEBI:15378"/>
        <dbReference type="ChEBI" id="CHEBI:29999"/>
        <dbReference type="ChEBI" id="CHEBI:30616"/>
        <dbReference type="ChEBI" id="CHEBI:83421"/>
        <dbReference type="ChEBI" id="CHEBI:456216"/>
        <dbReference type="EC" id="2.7.12.2"/>
    </reaction>
</comment>
<evidence type="ECO:0000313" key="13">
    <source>
        <dbReference type="EMBL" id="PWZ32414.1"/>
    </source>
</evidence>
<evidence type="ECO:0000256" key="10">
    <source>
        <dbReference type="ARBA" id="ARBA00051693"/>
    </source>
</evidence>
<evidence type="ECO:0000256" key="9">
    <source>
        <dbReference type="ARBA" id="ARBA00049299"/>
    </source>
</evidence>
<dbReference type="PANTHER" id="PTHR47238:SF4">
    <property type="entry name" value="MITOGEN-ACTIVATED PROTEIN KINASE KINASE 5"/>
    <property type="match status" value="1"/>
</dbReference>
<comment type="catalytic activity">
    <reaction evidence="10">
        <text>L-tyrosyl-[protein] + ATP = O-phospho-L-tyrosyl-[protein] + ADP + H(+)</text>
        <dbReference type="Rhea" id="RHEA:10596"/>
        <dbReference type="Rhea" id="RHEA-COMP:10136"/>
        <dbReference type="Rhea" id="RHEA-COMP:20101"/>
        <dbReference type="ChEBI" id="CHEBI:15378"/>
        <dbReference type="ChEBI" id="CHEBI:30616"/>
        <dbReference type="ChEBI" id="CHEBI:46858"/>
        <dbReference type="ChEBI" id="CHEBI:61978"/>
        <dbReference type="ChEBI" id="CHEBI:456216"/>
        <dbReference type="EC" id="2.7.12.2"/>
    </reaction>
</comment>
<dbReference type="Pfam" id="PF00069">
    <property type="entry name" value="Pkinase"/>
    <property type="match status" value="1"/>
</dbReference>
<protein>
    <submittedName>
        <fullName evidence="13">Mitogen-activated protein kinase kinase 2</fullName>
    </submittedName>
</protein>
<keyword evidence="7" id="KW-0829">Tyrosine-protein kinase</keyword>
<reference evidence="13 14" key="1">
    <citation type="journal article" date="2018" name="Nat. Genet.">
        <title>Extensive intraspecific gene order and gene structural variations between Mo17 and other maize genomes.</title>
        <authorList>
            <person name="Sun S."/>
            <person name="Zhou Y."/>
            <person name="Chen J."/>
            <person name="Shi J."/>
            <person name="Zhao H."/>
            <person name="Zhao H."/>
            <person name="Song W."/>
            <person name="Zhang M."/>
            <person name="Cui Y."/>
            <person name="Dong X."/>
            <person name="Liu H."/>
            <person name="Ma X."/>
            <person name="Jiao Y."/>
            <person name="Wang B."/>
            <person name="Wei X."/>
            <person name="Stein J.C."/>
            <person name="Glaubitz J.C."/>
            <person name="Lu F."/>
            <person name="Yu G."/>
            <person name="Liang C."/>
            <person name="Fengler K."/>
            <person name="Li B."/>
            <person name="Rafalski A."/>
            <person name="Schnable P.S."/>
            <person name="Ware D.H."/>
            <person name="Buckler E.S."/>
            <person name="Lai J."/>
        </authorList>
    </citation>
    <scope>NUCLEOTIDE SEQUENCE [LARGE SCALE GENOMIC DNA]</scope>
    <source>
        <strain evidence="14">cv. Missouri 17</strain>
        <tissue evidence="13">Seedling</tissue>
    </source>
</reference>
<dbReference type="GO" id="GO:0005524">
    <property type="term" value="F:ATP binding"/>
    <property type="evidence" value="ECO:0007669"/>
    <property type="project" value="UniProtKB-KW"/>
</dbReference>
<dbReference type="InterPro" id="IPR000719">
    <property type="entry name" value="Prot_kinase_dom"/>
</dbReference>
<sequence>MATPMLPHEMCRRARMTASVLAAIPAPAAPEKLRLSDLDWICNLGAGGLASVCKARHCRTGAVFAVKISFDQDPLVVEKEAEVLKIAAGATHVIDFYAVLREPGYKAALVLEYMDAGSLGSLLRRRRRGGLRIPEAAVAEVAMQCVQGLLQLHYRGIAHLDVKPDNILANSRGEIKFSDLTFRGSLAPARCPSPAALRSTSAVQPRAVRAQSPRWANRRHEGGCLGPRRHRPGALHGATLPRARSKEPIC</sequence>
<keyword evidence="5 13" id="KW-0418">Kinase</keyword>
<evidence type="ECO:0000259" key="12">
    <source>
        <dbReference type="PROSITE" id="PS50011"/>
    </source>
</evidence>
<evidence type="ECO:0000256" key="3">
    <source>
        <dbReference type="ARBA" id="ARBA00022679"/>
    </source>
</evidence>
<evidence type="ECO:0000256" key="4">
    <source>
        <dbReference type="ARBA" id="ARBA00022741"/>
    </source>
</evidence>
<dbReference type="GO" id="GO:0004674">
    <property type="term" value="F:protein serine/threonine kinase activity"/>
    <property type="evidence" value="ECO:0007669"/>
    <property type="project" value="UniProtKB-KW"/>
</dbReference>
<evidence type="ECO:0000256" key="1">
    <source>
        <dbReference type="ARBA" id="ARBA00022527"/>
    </source>
</evidence>
<proteinExistence type="predicted"/>
<dbReference type="InterPro" id="IPR011009">
    <property type="entry name" value="Kinase-like_dom_sf"/>
</dbReference>
<dbReference type="Gene3D" id="1.10.510.10">
    <property type="entry name" value="Transferase(Phosphotransferase) domain 1"/>
    <property type="match status" value="1"/>
</dbReference>
<evidence type="ECO:0000256" key="7">
    <source>
        <dbReference type="ARBA" id="ARBA00023137"/>
    </source>
</evidence>
<evidence type="ECO:0000256" key="11">
    <source>
        <dbReference type="SAM" id="MobiDB-lite"/>
    </source>
</evidence>
<evidence type="ECO:0000256" key="5">
    <source>
        <dbReference type="ARBA" id="ARBA00022777"/>
    </source>
</evidence>
<accession>A0A3L6FGP2</accession>
<dbReference type="PROSITE" id="PS50011">
    <property type="entry name" value="PROTEIN_KINASE_DOM"/>
    <property type="match status" value="1"/>
</dbReference>
<dbReference type="SMART" id="SM00220">
    <property type="entry name" value="S_TKc"/>
    <property type="match status" value="1"/>
</dbReference>
<keyword evidence="1" id="KW-0723">Serine/threonine-protein kinase</keyword>
<evidence type="ECO:0000256" key="6">
    <source>
        <dbReference type="ARBA" id="ARBA00022840"/>
    </source>
</evidence>
<dbReference type="AlphaFoldDB" id="A0A3L6FGP2"/>
<dbReference type="PANTHER" id="PTHR47238">
    <property type="entry name" value="MITOGEN-ACTIVATED PROTEIN KINASE KINASE 5"/>
    <property type="match status" value="1"/>
</dbReference>
<comment type="caution">
    <text evidence="13">The sequence shown here is derived from an EMBL/GenBank/DDBJ whole genome shotgun (WGS) entry which is preliminary data.</text>
</comment>
<keyword evidence="3" id="KW-0808">Transferase</keyword>
<organism evidence="13 14">
    <name type="scientific">Zea mays</name>
    <name type="common">Maize</name>
    <dbReference type="NCBI Taxonomy" id="4577"/>
    <lineage>
        <taxon>Eukaryota</taxon>
        <taxon>Viridiplantae</taxon>
        <taxon>Streptophyta</taxon>
        <taxon>Embryophyta</taxon>
        <taxon>Tracheophyta</taxon>
        <taxon>Spermatophyta</taxon>
        <taxon>Magnoliopsida</taxon>
        <taxon>Liliopsida</taxon>
        <taxon>Poales</taxon>
        <taxon>Poaceae</taxon>
        <taxon>PACMAD clade</taxon>
        <taxon>Panicoideae</taxon>
        <taxon>Andropogonodae</taxon>
        <taxon>Andropogoneae</taxon>
        <taxon>Tripsacinae</taxon>
        <taxon>Zea</taxon>
    </lineage>
</organism>
<evidence type="ECO:0000313" key="14">
    <source>
        <dbReference type="Proteomes" id="UP000251960"/>
    </source>
</evidence>
<comment type="catalytic activity">
    <reaction evidence="9">
        <text>L-threonyl-[protein] + ATP = O-phospho-L-threonyl-[protein] + ADP + H(+)</text>
        <dbReference type="Rhea" id="RHEA:46608"/>
        <dbReference type="Rhea" id="RHEA-COMP:11060"/>
        <dbReference type="Rhea" id="RHEA-COMP:11605"/>
        <dbReference type="ChEBI" id="CHEBI:15378"/>
        <dbReference type="ChEBI" id="CHEBI:30013"/>
        <dbReference type="ChEBI" id="CHEBI:30616"/>
        <dbReference type="ChEBI" id="CHEBI:61977"/>
        <dbReference type="ChEBI" id="CHEBI:456216"/>
        <dbReference type="EC" id="2.7.12.2"/>
    </reaction>
</comment>
<dbReference type="InterPro" id="IPR052468">
    <property type="entry name" value="Dual_spec_MAPK_kinase"/>
</dbReference>
<gene>
    <name evidence="13" type="primary">MKK2_0</name>
    <name evidence="13" type="ORF">Zm00014a_015267</name>
</gene>